<accession>A0ACB6SDQ7</accession>
<dbReference type="Proteomes" id="UP000799754">
    <property type="component" value="Unassembled WGS sequence"/>
</dbReference>
<keyword evidence="2" id="KW-1185">Reference proteome</keyword>
<reference evidence="1" key="1">
    <citation type="journal article" date="2020" name="Stud. Mycol.">
        <title>101 Dothideomycetes genomes: a test case for predicting lifestyles and emergence of pathogens.</title>
        <authorList>
            <person name="Haridas S."/>
            <person name="Albert R."/>
            <person name="Binder M."/>
            <person name="Bloem J."/>
            <person name="Labutti K."/>
            <person name="Salamov A."/>
            <person name="Andreopoulos B."/>
            <person name="Baker S."/>
            <person name="Barry K."/>
            <person name="Bills G."/>
            <person name="Bluhm B."/>
            <person name="Cannon C."/>
            <person name="Castanera R."/>
            <person name="Culley D."/>
            <person name="Daum C."/>
            <person name="Ezra D."/>
            <person name="Gonzalez J."/>
            <person name="Henrissat B."/>
            <person name="Kuo A."/>
            <person name="Liang C."/>
            <person name="Lipzen A."/>
            <person name="Lutzoni F."/>
            <person name="Magnuson J."/>
            <person name="Mondo S."/>
            <person name="Nolan M."/>
            <person name="Ohm R."/>
            <person name="Pangilinan J."/>
            <person name="Park H.-J."/>
            <person name="Ramirez L."/>
            <person name="Alfaro M."/>
            <person name="Sun H."/>
            <person name="Tritt A."/>
            <person name="Yoshinaga Y."/>
            <person name="Zwiers L.-H."/>
            <person name="Turgeon B."/>
            <person name="Goodwin S."/>
            <person name="Spatafora J."/>
            <person name="Crous P."/>
            <person name="Grigoriev I."/>
        </authorList>
    </citation>
    <scope>NUCLEOTIDE SEQUENCE</scope>
    <source>
        <strain evidence="1">CBS 525.71</strain>
    </source>
</reference>
<evidence type="ECO:0000313" key="1">
    <source>
        <dbReference type="EMBL" id="KAF2631454.1"/>
    </source>
</evidence>
<comment type="caution">
    <text evidence="1">The sequence shown here is derived from an EMBL/GenBank/DDBJ whole genome shotgun (WGS) entry which is preliminary data.</text>
</comment>
<gene>
    <name evidence="1" type="ORF">BU25DRAFT_437239</name>
</gene>
<proteinExistence type="predicted"/>
<protein>
    <submittedName>
        <fullName evidence="1">Uncharacterized protein</fullName>
    </submittedName>
</protein>
<name>A0ACB6SDQ7_9PLEO</name>
<dbReference type="EMBL" id="MU006704">
    <property type="protein sequence ID" value="KAF2631454.1"/>
    <property type="molecule type" value="Genomic_DNA"/>
</dbReference>
<evidence type="ECO:0000313" key="2">
    <source>
        <dbReference type="Proteomes" id="UP000799754"/>
    </source>
</evidence>
<organism evidence="1 2">
    <name type="scientific">Macroventuria anomochaeta</name>
    <dbReference type="NCBI Taxonomy" id="301207"/>
    <lineage>
        <taxon>Eukaryota</taxon>
        <taxon>Fungi</taxon>
        <taxon>Dikarya</taxon>
        <taxon>Ascomycota</taxon>
        <taxon>Pezizomycotina</taxon>
        <taxon>Dothideomycetes</taxon>
        <taxon>Pleosporomycetidae</taxon>
        <taxon>Pleosporales</taxon>
        <taxon>Pleosporineae</taxon>
        <taxon>Didymellaceae</taxon>
        <taxon>Macroventuria</taxon>
    </lineage>
</organism>
<sequence length="450" mass="49825">MAIFSAGLSNVLSWIHLRVASGRRRRFCLHWLTAYRVLISSVIMINLGVWVSQMVVNTAVETPLTATAANIMAAVLLRQEEVINFSFKLVSHLPPTLPLSLRKAIGDFHHYGGLHIGCALSALLWYIMFTGLNTVRVLNFLQLGNMTTSLYIDIVLAYTALLAILIVCLTAIPRFRVRFHNTFEATHRFGGWAALLVLWVHAGITTLTPDAVTPLYAHPSTWMLAITALLIILPWLRIRRVPITAHPISAREVQLTFPYTSMPYTSTIRTSVAPLTEWHAFATIPVTDTTAKIIISRAGDWTASIISCPPTQLWVRHPPTLNFLTFAPLFNSLLLIATGAGIGPMLSLLASPAVTHMRAQGRKVKVMWCAYDPYAPHWAFVLDAVWEVDKEARVWDSKVGRPDVASEARYLAMSEGIETVMVVSNPKVTKDVVDECKIAGLAAYGAVYDS</sequence>